<dbReference type="InterPro" id="IPR036915">
    <property type="entry name" value="Cyclin-like_sf"/>
</dbReference>
<organism evidence="1 2">
    <name type="scientific">Durusdinium trenchii</name>
    <dbReference type="NCBI Taxonomy" id="1381693"/>
    <lineage>
        <taxon>Eukaryota</taxon>
        <taxon>Sar</taxon>
        <taxon>Alveolata</taxon>
        <taxon>Dinophyceae</taxon>
        <taxon>Suessiales</taxon>
        <taxon>Symbiodiniaceae</taxon>
        <taxon>Durusdinium</taxon>
    </lineage>
</organism>
<evidence type="ECO:0000313" key="2">
    <source>
        <dbReference type="Proteomes" id="UP001642464"/>
    </source>
</evidence>
<name>A0ABP0KE09_9DINO</name>
<gene>
    <name evidence="1" type="ORF">SCF082_LOCUS16850</name>
</gene>
<accession>A0ABP0KE09</accession>
<dbReference type="EMBL" id="CAXAMM010011079">
    <property type="protein sequence ID" value="CAK9024938.1"/>
    <property type="molecule type" value="Genomic_DNA"/>
</dbReference>
<reference evidence="1 2" key="1">
    <citation type="submission" date="2024-02" db="EMBL/GenBank/DDBJ databases">
        <authorList>
            <person name="Chen Y."/>
            <person name="Shah S."/>
            <person name="Dougan E. K."/>
            <person name="Thang M."/>
            <person name="Chan C."/>
        </authorList>
    </citation>
    <scope>NUCLEOTIDE SEQUENCE [LARGE SCALE GENOMIC DNA]</scope>
</reference>
<sequence>MEGSKVHLFPLARYHGVDSNDILNALHESQHRHQIQQLWEPSSRLTKLVDYLCWVCRDHRAYIRQEAVLLLKRYWKAQGGHSEAHWQVVALTCGNLAAKFWQRHGISESRMHWLSCNAFTHQDFVNAEVEVLTALECNVHLEGVLLIEWVSLLLFLCQELLADPEDMHSLMEVAAKLMDALAFQDELMAHYWPSQLAAAVLHATVLLCTKSFQEYKFCQRVNHLCRVEDGDVSSLSERILQATVGAQCAELVCEGGISDDDEEDSEMLPLALRAHGEDGL</sequence>
<dbReference type="Gene3D" id="1.10.472.10">
    <property type="entry name" value="Cyclin-like"/>
    <property type="match status" value="2"/>
</dbReference>
<evidence type="ECO:0000313" key="1">
    <source>
        <dbReference type="EMBL" id="CAK9024938.1"/>
    </source>
</evidence>
<dbReference type="Pfam" id="PF00134">
    <property type="entry name" value="Cyclin_N"/>
    <property type="match status" value="1"/>
</dbReference>
<dbReference type="Proteomes" id="UP001642464">
    <property type="component" value="Unassembled WGS sequence"/>
</dbReference>
<proteinExistence type="predicted"/>
<dbReference type="SUPFAM" id="SSF47954">
    <property type="entry name" value="Cyclin-like"/>
    <property type="match status" value="1"/>
</dbReference>
<dbReference type="InterPro" id="IPR006671">
    <property type="entry name" value="Cyclin_N"/>
</dbReference>
<comment type="caution">
    <text evidence="1">The sequence shown here is derived from an EMBL/GenBank/DDBJ whole genome shotgun (WGS) entry which is preliminary data.</text>
</comment>
<keyword evidence="2" id="KW-1185">Reference proteome</keyword>
<protein>
    <submittedName>
        <fullName evidence="1">Cyclin N-terminal domain-containing protein</fullName>
    </submittedName>
</protein>